<dbReference type="Pfam" id="PF08468">
    <property type="entry name" value="MTS_N"/>
    <property type="match status" value="1"/>
</dbReference>
<evidence type="ECO:0000256" key="2">
    <source>
        <dbReference type="ARBA" id="ARBA00022552"/>
    </source>
</evidence>
<dbReference type="InterPro" id="IPR029063">
    <property type="entry name" value="SAM-dependent_MTases_sf"/>
</dbReference>
<keyword evidence="3 6" id="KW-0489">Methyltransferase</keyword>
<dbReference type="PANTHER" id="PTHR47816">
    <property type="entry name" value="RIBOSOMAL RNA SMALL SUBUNIT METHYLTRANSFERASE C"/>
    <property type="match status" value="1"/>
</dbReference>
<feature type="domain" description="Methyltransferase small" evidence="7">
    <location>
        <begin position="172"/>
        <end position="335"/>
    </location>
</feature>
<dbReference type="InterPro" id="IPR046977">
    <property type="entry name" value="RsmC/RlmG"/>
</dbReference>
<keyword evidence="1 6" id="KW-0963">Cytoplasm</keyword>
<keyword evidence="4 6" id="KW-0808">Transferase</keyword>
<evidence type="ECO:0000256" key="1">
    <source>
        <dbReference type="ARBA" id="ARBA00022490"/>
    </source>
</evidence>
<evidence type="ECO:0000313" key="9">
    <source>
        <dbReference type="EMBL" id="SDJ37136.1"/>
    </source>
</evidence>
<dbReference type="InterPro" id="IPR013675">
    <property type="entry name" value="Mtase_sm_N"/>
</dbReference>
<evidence type="ECO:0000256" key="5">
    <source>
        <dbReference type="ARBA" id="ARBA00022691"/>
    </source>
</evidence>
<organism evidence="9 10">
    <name type="scientific">Ferrimonas sediminum</name>
    <dbReference type="NCBI Taxonomy" id="718193"/>
    <lineage>
        <taxon>Bacteria</taxon>
        <taxon>Pseudomonadati</taxon>
        <taxon>Pseudomonadota</taxon>
        <taxon>Gammaproteobacteria</taxon>
        <taxon>Alteromonadales</taxon>
        <taxon>Ferrimonadaceae</taxon>
        <taxon>Ferrimonas</taxon>
    </lineage>
</organism>
<comment type="subcellular location">
    <subcellularLocation>
        <location evidence="6">Cytoplasm</location>
    </subcellularLocation>
</comment>
<evidence type="ECO:0000256" key="4">
    <source>
        <dbReference type="ARBA" id="ARBA00022679"/>
    </source>
</evidence>
<dbReference type="PRINTS" id="PR00507">
    <property type="entry name" value="N12N6MTFRASE"/>
</dbReference>
<comment type="catalytic activity">
    <reaction evidence="6">
        <text>guanosine(1207) in 16S rRNA + S-adenosyl-L-methionine = N(2)-methylguanosine(1207) in 16S rRNA + S-adenosyl-L-homocysteine + H(+)</text>
        <dbReference type="Rhea" id="RHEA:42736"/>
        <dbReference type="Rhea" id="RHEA-COMP:10213"/>
        <dbReference type="Rhea" id="RHEA-COMP:10214"/>
        <dbReference type="ChEBI" id="CHEBI:15378"/>
        <dbReference type="ChEBI" id="CHEBI:57856"/>
        <dbReference type="ChEBI" id="CHEBI:59789"/>
        <dbReference type="ChEBI" id="CHEBI:74269"/>
        <dbReference type="ChEBI" id="CHEBI:74481"/>
        <dbReference type="EC" id="2.1.1.172"/>
    </reaction>
</comment>
<dbReference type="PROSITE" id="PS00092">
    <property type="entry name" value="N6_MTASE"/>
    <property type="match status" value="1"/>
</dbReference>
<dbReference type="GO" id="GO:0052914">
    <property type="term" value="F:16S rRNA (guanine(1207)-N(2))-methyltransferase activity"/>
    <property type="evidence" value="ECO:0007669"/>
    <property type="project" value="UniProtKB-EC"/>
</dbReference>
<sequence length="340" mass="36715">MTLTNPSRLIRKYADDLGRRLLILNPMADGLIPELNSEGIEVIACSHDYLVQRHLSQLHVTPLHFGCQPQLGDLSRLDAAILVLPQAKALAAHLMQWLASVLPANTPTYLVGDNKGGIKSATKAMSVHFDQVSKFASGAHCQMIAGLSQPVDAPRLVSDHPRVIDTHLGQLPLCALPGVFSQGELDAGTKLLLQHLPPLAGRVLDFGCGAGVIGALIKQRAPQTEVEMVDINAFALACSKATLAASNLDARVYPSDGFSDIEGEFDLIVSNPPFHHAGKQTFATAEHFIAHARRHLKPGGQLVFVANHHLPYGDALQAAFGRVNIIAQDKKFKIYADRRV</sequence>
<proteinExistence type="inferred from homology"/>
<evidence type="ECO:0000256" key="3">
    <source>
        <dbReference type="ARBA" id="ARBA00022603"/>
    </source>
</evidence>
<dbReference type="InterPro" id="IPR002052">
    <property type="entry name" value="DNA_methylase_N6_adenine_CS"/>
</dbReference>
<dbReference type="AlphaFoldDB" id="A0A1G8T6I1"/>
<evidence type="ECO:0000256" key="6">
    <source>
        <dbReference type="HAMAP-Rule" id="MF_01862"/>
    </source>
</evidence>
<keyword evidence="5 6" id="KW-0949">S-adenosyl-L-methionine</keyword>
<evidence type="ECO:0000259" key="7">
    <source>
        <dbReference type="Pfam" id="PF05175"/>
    </source>
</evidence>
<accession>A0A1G8T6I1</accession>
<protein>
    <recommendedName>
        <fullName evidence="6">Ribosomal RNA small subunit methyltransferase C</fullName>
        <ecNumber evidence="6">2.1.1.172</ecNumber>
    </recommendedName>
    <alternativeName>
        <fullName evidence="6">16S rRNA m2G1207 methyltransferase</fullName>
    </alternativeName>
    <alternativeName>
        <fullName evidence="6">rRNA (guanine-N(2)-)-methyltransferase RsmC</fullName>
    </alternativeName>
</protein>
<dbReference type="InterPro" id="IPR007848">
    <property type="entry name" value="Small_mtfrase_dom"/>
</dbReference>
<keyword evidence="10" id="KW-1185">Reference proteome</keyword>
<dbReference type="PANTHER" id="PTHR47816:SF4">
    <property type="entry name" value="RIBOSOMAL RNA SMALL SUBUNIT METHYLTRANSFERASE C"/>
    <property type="match status" value="1"/>
</dbReference>
<dbReference type="HAMAP" id="MF_01862">
    <property type="entry name" value="16SrRNA_methyltr_C"/>
    <property type="match status" value="1"/>
</dbReference>
<dbReference type="EC" id="2.1.1.172" evidence="6"/>
<name>A0A1G8T6I1_9GAMM</name>
<dbReference type="GO" id="GO:0005737">
    <property type="term" value="C:cytoplasm"/>
    <property type="evidence" value="ECO:0007669"/>
    <property type="project" value="UniProtKB-SubCell"/>
</dbReference>
<dbReference type="GO" id="GO:0003676">
    <property type="term" value="F:nucleic acid binding"/>
    <property type="evidence" value="ECO:0007669"/>
    <property type="project" value="InterPro"/>
</dbReference>
<dbReference type="SUPFAM" id="SSF53335">
    <property type="entry name" value="S-adenosyl-L-methionine-dependent methyltransferases"/>
    <property type="match status" value="1"/>
</dbReference>
<feature type="domain" description="Methyltransferase small N-terminal" evidence="8">
    <location>
        <begin position="7"/>
        <end position="146"/>
    </location>
</feature>
<reference evidence="10" key="1">
    <citation type="submission" date="2016-10" db="EMBL/GenBank/DDBJ databases">
        <authorList>
            <person name="Varghese N."/>
            <person name="Submissions S."/>
        </authorList>
    </citation>
    <scope>NUCLEOTIDE SEQUENCE [LARGE SCALE GENOMIC DNA]</scope>
    <source>
        <strain evidence="10">DSM 23317</strain>
    </source>
</reference>
<dbReference type="InterPro" id="IPR023543">
    <property type="entry name" value="rRNA_ssu_MeTfrase_C"/>
</dbReference>
<keyword evidence="2 6" id="KW-0698">rRNA processing</keyword>
<dbReference type="Proteomes" id="UP000199527">
    <property type="component" value="Unassembled WGS sequence"/>
</dbReference>
<evidence type="ECO:0000313" key="10">
    <source>
        <dbReference type="Proteomes" id="UP000199527"/>
    </source>
</evidence>
<comment type="subunit">
    <text evidence="6">Monomer.</text>
</comment>
<comment type="function">
    <text evidence="6">Specifically methylates the guanine in position 1207 of 16S rRNA in the 30S particle.</text>
</comment>
<evidence type="ECO:0000259" key="8">
    <source>
        <dbReference type="Pfam" id="PF08468"/>
    </source>
</evidence>
<dbReference type="EMBL" id="FNEM01000007">
    <property type="protein sequence ID" value="SDJ37136.1"/>
    <property type="molecule type" value="Genomic_DNA"/>
</dbReference>
<dbReference type="RefSeq" id="WP_176819272.1">
    <property type="nucleotide sequence ID" value="NZ_FNEM01000007.1"/>
</dbReference>
<comment type="similarity">
    <text evidence="6">Belongs to the methyltransferase superfamily. RsmC family.</text>
</comment>
<dbReference type="Gene3D" id="3.40.50.150">
    <property type="entry name" value="Vaccinia Virus protein VP39"/>
    <property type="match status" value="2"/>
</dbReference>
<dbReference type="Pfam" id="PF05175">
    <property type="entry name" value="MTS"/>
    <property type="match status" value="1"/>
</dbReference>
<gene>
    <name evidence="6" type="primary">rsmC</name>
    <name evidence="9" type="ORF">SAMN04488540_107124</name>
</gene>
<dbReference type="CDD" id="cd02440">
    <property type="entry name" value="AdoMet_MTases"/>
    <property type="match status" value="1"/>
</dbReference>